<name>A0ABN3U6W6_9ACTN</name>
<reference evidence="1 2" key="1">
    <citation type="journal article" date="2019" name="Int. J. Syst. Evol. Microbiol.">
        <title>The Global Catalogue of Microorganisms (GCM) 10K type strain sequencing project: providing services to taxonomists for standard genome sequencing and annotation.</title>
        <authorList>
            <consortium name="The Broad Institute Genomics Platform"/>
            <consortium name="The Broad Institute Genome Sequencing Center for Infectious Disease"/>
            <person name="Wu L."/>
            <person name="Ma J."/>
        </authorList>
    </citation>
    <scope>NUCLEOTIDE SEQUENCE [LARGE SCALE GENOMIC DNA]</scope>
    <source>
        <strain evidence="1 2">JCM 4542</strain>
    </source>
</reference>
<keyword evidence="2" id="KW-1185">Reference proteome</keyword>
<dbReference type="Proteomes" id="UP001500886">
    <property type="component" value="Unassembled WGS sequence"/>
</dbReference>
<sequence>MGTRPTRWAITATAPTFGTKAARDLKTARDLLACAGTPGSRPPGCRAALRRTWTIRATWATCSTGWSRRPARDAPACRPALIDIVRPQRTATTMEGRTEA</sequence>
<evidence type="ECO:0000313" key="1">
    <source>
        <dbReference type="EMBL" id="GAA2725426.1"/>
    </source>
</evidence>
<protein>
    <submittedName>
        <fullName evidence="1">Uncharacterized protein</fullName>
    </submittedName>
</protein>
<accession>A0ABN3U6W6</accession>
<gene>
    <name evidence="1" type="ORF">GCM10010315_57450</name>
</gene>
<organism evidence="1 2">
    <name type="scientific">Streptomyces luteosporeus</name>
    <dbReference type="NCBI Taxonomy" id="173856"/>
    <lineage>
        <taxon>Bacteria</taxon>
        <taxon>Bacillati</taxon>
        <taxon>Actinomycetota</taxon>
        <taxon>Actinomycetes</taxon>
        <taxon>Kitasatosporales</taxon>
        <taxon>Streptomycetaceae</taxon>
        <taxon>Streptomyces</taxon>
    </lineage>
</organism>
<proteinExistence type="predicted"/>
<dbReference type="EMBL" id="BAAASL010000030">
    <property type="protein sequence ID" value="GAA2725426.1"/>
    <property type="molecule type" value="Genomic_DNA"/>
</dbReference>
<comment type="caution">
    <text evidence="1">The sequence shown here is derived from an EMBL/GenBank/DDBJ whole genome shotgun (WGS) entry which is preliminary data.</text>
</comment>
<evidence type="ECO:0000313" key="2">
    <source>
        <dbReference type="Proteomes" id="UP001500886"/>
    </source>
</evidence>